<comment type="caution">
    <text evidence="1">The sequence shown here is derived from an EMBL/GenBank/DDBJ whole genome shotgun (WGS) entry which is preliminary data.</text>
</comment>
<reference evidence="1" key="1">
    <citation type="submission" date="2015-08" db="EMBL/GenBank/DDBJ databases">
        <title>Complete DNA Sequence of Pseudomonas syringae pv. actinidiae, the Causal Agent of Kiwifruit Canker Disease.</title>
        <authorList>
            <person name="Rikkerink E.H.A."/>
            <person name="Fineran P.C."/>
        </authorList>
    </citation>
    <scope>NUCLEOTIDE SEQUENCE</scope>
    <source>
        <strain evidence="1">DSM 13666</strain>
    </source>
</reference>
<dbReference type="PATRIC" id="fig|136160.3.peg.2121"/>
<protein>
    <submittedName>
        <fullName evidence="1">Uncharacterized protein</fullName>
    </submittedName>
</protein>
<evidence type="ECO:0000313" key="1">
    <source>
        <dbReference type="EMBL" id="KOO38963.1"/>
    </source>
</evidence>
<dbReference type="EMBL" id="LILD01000001">
    <property type="protein sequence ID" value="KOO38963.1"/>
    <property type="molecule type" value="Genomic_DNA"/>
</dbReference>
<dbReference type="AlphaFoldDB" id="A0A0M0KKQ7"/>
<accession>A0A0M0KKQ7</accession>
<organism evidence="1">
    <name type="scientific">Halalkalibacterium halodurans</name>
    <name type="common">Bacillus halodurans</name>
    <dbReference type="NCBI Taxonomy" id="86665"/>
    <lineage>
        <taxon>Bacteria</taxon>
        <taxon>Bacillati</taxon>
        <taxon>Bacillota</taxon>
        <taxon>Bacilli</taxon>
        <taxon>Bacillales</taxon>
        <taxon>Bacillaceae</taxon>
        <taxon>Halalkalibacterium (ex Joshi et al. 2022)</taxon>
    </lineage>
</organism>
<name>A0A0M0KKQ7_ALKHA</name>
<proteinExistence type="predicted"/>
<dbReference type="RefSeq" id="WP_010898354.1">
    <property type="nucleotide sequence ID" value="NZ_CP040441.1"/>
</dbReference>
<sequence length="126" mass="14139">MFIPIFRKDIEPIIRLIPNEATNIEEERSCVAVTLEKGTVHFKASARQTLCISYSVADVIDWTNRELVLSIIHAAEEVAKSKGFIGLEIEAPERTPLIGLLILLGYVNQFGGKRTNGMEGKYARFF</sequence>
<accession>A0A4Y7X1H9</accession>
<gene>
    <name evidence="1" type="ORF">AMD02_08880</name>
</gene>
<dbReference type="GeneID" id="87597739"/>